<organism evidence="2 3">
    <name type="scientific">Fistulifera solaris</name>
    <name type="common">Oleaginous diatom</name>
    <dbReference type="NCBI Taxonomy" id="1519565"/>
    <lineage>
        <taxon>Eukaryota</taxon>
        <taxon>Sar</taxon>
        <taxon>Stramenopiles</taxon>
        <taxon>Ochrophyta</taxon>
        <taxon>Bacillariophyta</taxon>
        <taxon>Bacillariophyceae</taxon>
        <taxon>Bacillariophycidae</taxon>
        <taxon>Naviculales</taxon>
        <taxon>Naviculaceae</taxon>
        <taxon>Fistulifera</taxon>
    </lineage>
</organism>
<dbReference type="AlphaFoldDB" id="A0A1Z5JZL5"/>
<dbReference type="InParanoid" id="A0A1Z5JZL5"/>
<gene>
    <name evidence="2" type="ORF">FisN_4Lu587</name>
</gene>
<protein>
    <submittedName>
        <fullName evidence="2">Uncharacterized protein</fullName>
    </submittedName>
</protein>
<feature type="region of interest" description="Disordered" evidence="1">
    <location>
        <begin position="117"/>
        <end position="140"/>
    </location>
</feature>
<feature type="compositionally biased region" description="Polar residues" evidence="1">
    <location>
        <begin position="21"/>
        <end position="30"/>
    </location>
</feature>
<feature type="compositionally biased region" description="Polar residues" evidence="1">
    <location>
        <begin position="1"/>
        <end position="10"/>
    </location>
</feature>
<evidence type="ECO:0000313" key="2">
    <source>
        <dbReference type="EMBL" id="GAX19211.1"/>
    </source>
</evidence>
<feature type="region of interest" description="Disordered" evidence="1">
    <location>
        <begin position="1"/>
        <end position="30"/>
    </location>
</feature>
<sequence length="140" mass="15768">MDVNQGVKNRNVSEETEVVSKGSSTGNESSVTLLLPPASLSNKQAPEHIITALRLSRAHKTHIDRIMKTLVIEMDVLRNIDHLCEREDRLTEQEVLDYFESVGRCLDQRRQSGADLQHELDPISRGSPLQEEPSLPIMLN</sequence>
<keyword evidence="3" id="KW-1185">Reference proteome</keyword>
<accession>A0A1Z5JZL5</accession>
<evidence type="ECO:0000313" key="3">
    <source>
        <dbReference type="Proteomes" id="UP000198406"/>
    </source>
</evidence>
<reference evidence="2 3" key="1">
    <citation type="journal article" date="2015" name="Plant Cell">
        <title>Oil accumulation by the oleaginous diatom Fistulifera solaris as revealed by the genome and transcriptome.</title>
        <authorList>
            <person name="Tanaka T."/>
            <person name="Maeda Y."/>
            <person name="Veluchamy A."/>
            <person name="Tanaka M."/>
            <person name="Abida H."/>
            <person name="Marechal E."/>
            <person name="Bowler C."/>
            <person name="Muto M."/>
            <person name="Sunaga Y."/>
            <person name="Tanaka M."/>
            <person name="Yoshino T."/>
            <person name="Taniguchi T."/>
            <person name="Fukuda Y."/>
            <person name="Nemoto M."/>
            <person name="Matsumoto M."/>
            <person name="Wong P.S."/>
            <person name="Aburatani S."/>
            <person name="Fujibuchi W."/>
        </authorList>
    </citation>
    <scope>NUCLEOTIDE SEQUENCE [LARGE SCALE GENOMIC DNA]</scope>
    <source>
        <strain evidence="2 3">JPCC DA0580</strain>
    </source>
</reference>
<dbReference type="EMBL" id="BDSP01000136">
    <property type="protein sequence ID" value="GAX19211.1"/>
    <property type="molecule type" value="Genomic_DNA"/>
</dbReference>
<evidence type="ECO:0000256" key="1">
    <source>
        <dbReference type="SAM" id="MobiDB-lite"/>
    </source>
</evidence>
<proteinExistence type="predicted"/>
<comment type="caution">
    <text evidence="2">The sequence shown here is derived from an EMBL/GenBank/DDBJ whole genome shotgun (WGS) entry which is preliminary data.</text>
</comment>
<name>A0A1Z5JZL5_FISSO</name>
<dbReference type="Proteomes" id="UP000198406">
    <property type="component" value="Unassembled WGS sequence"/>
</dbReference>